<proteinExistence type="predicted"/>
<feature type="region of interest" description="Disordered" evidence="1">
    <location>
        <begin position="67"/>
        <end position="132"/>
    </location>
</feature>
<feature type="compositionally biased region" description="Basic and acidic residues" evidence="1">
    <location>
        <begin position="217"/>
        <end position="226"/>
    </location>
</feature>
<accession>A0A6A6I619</accession>
<feature type="compositionally biased region" description="Basic and acidic residues" evidence="1">
    <location>
        <begin position="396"/>
        <end position="405"/>
    </location>
</feature>
<dbReference type="RefSeq" id="XP_033680027.1">
    <property type="nucleotide sequence ID" value="XM_033832248.1"/>
</dbReference>
<evidence type="ECO:0000256" key="1">
    <source>
        <dbReference type="SAM" id="MobiDB-lite"/>
    </source>
</evidence>
<dbReference type="Proteomes" id="UP000800094">
    <property type="component" value="Unassembled WGS sequence"/>
</dbReference>
<gene>
    <name evidence="2" type="ORF">BU26DRAFT_554060</name>
</gene>
<feature type="region of interest" description="Disordered" evidence="1">
    <location>
        <begin position="239"/>
        <end position="284"/>
    </location>
</feature>
<feature type="region of interest" description="Disordered" evidence="1">
    <location>
        <begin position="563"/>
        <end position="601"/>
    </location>
</feature>
<dbReference type="EMBL" id="ML987202">
    <property type="protein sequence ID" value="KAF2245023.1"/>
    <property type="molecule type" value="Genomic_DNA"/>
</dbReference>
<reference evidence="2" key="1">
    <citation type="journal article" date="2020" name="Stud. Mycol.">
        <title>101 Dothideomycetes genomes: a test case for predicting lifestyles and emergence of pathogens.</title>
        <authorList>
            <person name="Haridas S."/>
            <person name="Albert R."/>
            <person name="Binder M."/>
            <person name="Bloem J."/>
            <person name="Labutti K."/>
            <person name="Salamov A."/>
            <person name="Andreopoulos B."/>
            <person name="Baker S."/>
            <person name="Barry K."/>
            <person name="Bills G."/>
            <person name="Bluhm B."/>
            <person name="Cannon C."/>
            <person name="Castanera R."/>
            <person name="Culley D."/>
            <person name="Daum C."/>
            <person name="Ezra D."/>
            <person name="Gonzalez J."/>
            <person name="Henrissat B."/>
            <person name="Kuo A."/>
            <person name="Liang C."/>
            <person name="Lipzen A."/>
            <person name="Lutzoni F."/>
            <person name="Magnuson J."/>
            <person name="Mondo S."/>
            <person name="Nolan M."/>
            <person name="Ohm R."/>
            <person name="Pangilinan J."/>
            <person name="Park H.-J."/>
            <person name="Ramirez L."/>
            <person name="Alfaro M."/>
            <person name="Sun H."/>
            <person name="Tritt A."/>
            <person name="Yoshinaga Y."/>
            <person name="Zwiers L.-H."/>
            <person name="Turgeon B."/>
            <person name="Goodwin S."/>
            <person name="Spatafora J."/>
            <person name="Crous P."/>
            <person name="Grigoriev I."/>
        </authorList>
    </citation>
    <scope>NUCLEOTIDE SEQUENCE</scope>
    <source>
        <strain evidence="2">CBS 122368</strain>
    </source>
</reference>
<feature type="compositionally biased region" description="Low complexity" evidence="1">
    <location>
        <begin position="313"/>
        <end position="326"/>
    </location>
</feature>
<evidence type="ECO:0000313" key="2">
    <source>
        <dbReference type="EMBL" id="KAF2245023.1"/>
    </source>
</evidence>
<name>A0A6A6I619_9PLEO</name>
<dbReference type="AlphaFoldDB" id="A0A6A6I619"/>
<feature type="compositionally biased region" description="Basic residues" evidence="1">
    <location>
        <begin position="588"/>
        <end position="601"/>
    </location>
</feature>
<evidence type="ECO:0000313" key="3">
    <source>
        <dbReference type="Proteomes" id="UP000800094"/>
    </source>
</evidence>
<feature type="region of interest" description="Disordered" evidence="1">
    <location>
        <begin position="308"/>
        <end position="353"/>
    </location>
</feature>
<feature type="region of interest" description="Disordered" evidence="1">
    <location>
        <begin position="365"/>
        <end position="469"/>
    </location>
</feature>
<protein>
    <submittedName>
        <fullName evidence="2">Uncharacterized protein</fullName>
    </submittedName>
</protein>
<feature type="compositionally biased region" description="Basic and acidic residues" evidence="1">
    <location>
        <begin position="570"/>
        <end position="587"/>
    </location>
</feature>
<feature type="compositionally biased region" description="Low complexity" evidence="1">
    <location>
        <begin position="117"/>
        <end position="129"/>
    </location>
</feature>
<organism evidence="2 3">
    <name type="scientific">Trematosphaeria pertusa</name>
    <dbReference type="NCBI Taxonomy" id="390896"/>
    <lineage>
        <taxon>Eukaryota</taxon>
        <taxon>Fungi</taxon>
        <taxon>Dikarya</taxon>
        <taxon>Ascomycota</taxon>
        <taxon>Pezizomycotina</taxon>
        <taxon>Dothideomycetes</taxon>
        <taxon>Pleosporomycetidae</taxon>
        <taxon>Pleosporales</taxon>
        <taxon>Massarineae</taxon>
        <taxon>Trematosphaeriaceae</taxon>
        <taxon>Trematosphaeria</taxon>
    </lineage>
</organism>
<feature type="region of interest" description="Disordered" evidence="1">
    <location>
        <begin position="182"/>
        <end position="226"/>
    </location>
</feature>
<keyword evidence="3" id="KW-1185">Reference proteome</keyword>
<feature type="compositionally biased region" description="Polar residues" evidence="1">
    <location>
        <begin position="182"/>
        <end position="192"/>
    </location>
</feature>
<feature type="compositionally biased region" description="Basic residues" evidence="1">
    <location>
        <begin position="384"/>
        <end position="395"/>
    </location>
</feature>
<sequence length="601" mass="67118">MSKNQRVEELSYEEQIELAMNLSIQSKQEEDQDDAVHVAQVISLHTDQVEEHVRLAQQLQQIVIAEDDLPNPRRGSSVDVSSSSKTDHPITHLIDRSLRSPPKASFPMPGAWPPSPATSRRTASSLSTPGSVVSTQASTWDLAEYAEGPPSTGAAPHVTNYIYNGDYHFHPTINVNVAHNRTSARGSDSQNEPRLHQSAGVRGLYEETTPLRHRKQPERSSSTRDLLKRTLTKALLLKSGKVPLNDGQEHDELEQPSLSRRMQSRAVSPRRSPHEEEDVSSDRVFESFQSAPKFLRKKHPAVNDELDKHHLLSRSPSSVSRASIQSKHSRGRGSTRNPDAESIAGSEIRHSRAHTAVENPFAEPIMHSDSHSLPRTPSPMDGHQRRRRHRRRRRHASDSPIRESSRGNMPEPEDPFLDSGFCDESGLRGLETPSTPCPPRRPVASRTNSSLRGEIFPTPPSSQGPPRRFKMHGRFEATVSEANTPQPQGDVVSIDSMAVEMASPDRIAHETGYFRPHPPLNPDLNLVPPGEHLGNRYDTQPMRDLGRHGGQGNVPLRATELPQFGMAANDRGERDSLADHTPETRAKKLEKRNQKKLRRME</sequence>
<feature type="compositionally biased region" description="Basic and acidic residues" evidence="1">
    <location>
        <begin position="85"/>
        <end position="98"/>
    </location>
</feature>
<dbReference type="GeneID" id="54585578"/>